<dbReference type="InterPro" id="IPR039725">
    <property type="entry name" value="CC2D1A/B"/>
</dbReference>
<feature type="domain" description="DM14" evidence="2">
    <location>
        <begin position="380"/>
        <end position="438"/>
    </location>
</feature>
<keyword evidence="4" id="KW-1185">Reference proteome</keyword>
<evidence type="ECO:0000313" key="3">
    <source>
        <dbReference type="EMBL" id="RXM35016.1"/>
    </source>
</evidence>
<dbReference type="PANTHER" id="PTHR13076">
    <property type="entry name" value="COILED-COIL AND C2 DOMAIN-CONTAINING PROTEIN 1-LIKE"/>
    <property type="match status" value="1"/>
</dbReference>
<feature type="compositionally biased region" description="Low complexity" evidence="1">
    <location>
        <begin position="360"/>
        <end position="376"/>
    </location>
</feature>
<feature type="region of interest" description="Disordered" evidence="1">
    <location>
        <begin position="321"/>
        <end position="408"/>
    </location>
</feature>
<evidence type="ECO:0000256" key="1">
    <source>
        <dbReference type="SAM" id="MobiDB-lite"/>
    </source>
</evidence>
<feature type="region of interest" description="Disordered" evidence="1">
    <location>
        <begin position="195"/>
        <end position="259"/>
    </location>
</feature>
<gene>
    <name evidence="3" type="ORF">EOD39_4382</name>
</gene>
<organism evidence="3 4">
    <name type="scientific">Acipenser ruthenus</name>
    <name type="common">Sterlet sturgeon</name>
    <dbReference type="NCBI Taxonomy" id="7906"/>
    <lineage>
        <taxon>Eukaryota</taxon>
        <taxon>Metazoa</taxon>
        <taxon>Chordata</taxon>
        <taxon>Craniata</taxon>
        <taxon>Vertebrata</taxon>
        <taxon>Euteleostomi</taxon>
        <taxon>Actinopterygii</taxon>
        <taxon>Chondrostei</taxon>
        <taxon>Acipenseriformes</taxon>
        <taxon>Acipenseridae</taxon>
        <taxon>Acipenser</taxon>
    </lineage>
</organism>
<feature type="domain" description="DM14" evidence="2">
    <location>
        <begin position="276"/>
        <end position="332"/>
    </location>
</feature>
<dbReference type="AlphaFoldDB" id="A0A444UIJ5"/>
<feature type="domain" description="DM14" evidence="2">
    <location>
        <begin position="127"/>
        <end position="184"/>
    </location>
</feature>
<proteinExistence type="predicted"/>
<dbReference type="Pfam" id="PF21528">
    <property type="entry name" value="CC2D1A-B_DM14"/>
    <property type="match status" value="3"/>
</dbReference>
<feature type="compositionally biased region" description="Acidic residues" evidence="1">
    <location>
        <begin position="77"/>
        <end position="89"/>
    </location>
</feature>
<feature type="region of interest" description="Disordered" evidence="1">
    <location>
        <begin position="56"/>
        <end position="123"/>
    </location>
</feature>
<name>A0A444UIJ5_ACIRT</name>
<dbReference type="SMART" id="SM00685">
    <property type="entry name" value="DM14"/>
    <property type="match status" value="3"/>
</dbReference>
<protein>
    <submittedName>
        <fullName evidence="3">Coiled-coil and C2 domain-containing protein 1B</fullName>
    </submittedName>
</protein>
<evidence type="ECO:0000313" key="4">
    <source>
        <dbReference type="Proteomes" id="UP000289886"/>
    </source>
</evidence>
<feature type="compositionally biased region" description="Low complexity" evidence="1">
    <location>
        <begin position="236"/>
        <end position="250"/>
    </location>
</feature>
<sequence length="490" mass="52653">MLRRKNKKQPLSKGHGAAAAKQMGLFMDFNPDEMVMDLDGGVDDGDLEAEFAAIMGKRSGERGKLKPKGKKLQDVVGEAEEAENVEMEPTELSVAVETPPAPKTTPSQTDSEPQVPEVTAAPSDVQRTLEERIGMYKTAIINAKASGETSKARRYDRGLKTLETMLTSIRKGKKINEAEIPPPVTTGKIAAPAVVQDSESEAYSEGLPVGVKEPISESEGLAVIERKAEETEEPEPATAPETPVETALPAPEHEVNEADKRKYSIAATDHEATKVLLLGRQKEYKIAALKAKQQGDLDRAKEYMKIGKKFDAVIEALEGGQPIDLSNMPPPPGDVEIRKAATSPSHATGGATEETQPVQATVPMAVSPAAAAPSQPKDVLEALQQRMEKYKEASAQAKTSGEERKARMHDRIAKQYQDAIRAHKAGRTINFAELPVPPGFPPIPGMEGAGAEQGIAAVLEAASKLASDEGKQADEEDEEDEVVCFVPFKT</sequence>
<dbReference type="PANTHER" id="PTHR13076:SF5">
    <property type="entry name" value="COILED-COIL AND C2 DOMAIN-CONTAINING PROTEIN 1B"/>
    <property type="match status" value="1"/>
</dbReference>
<comment type="caution">
    <text evidence="3">The sequence shown here is derived from an EMBL/GenBank/DDBJ whole genome shotgun (WGS) entry which is preliminary data.</text>
</comment>
<accession>A0A444UIJ5</accession>
<dbReference type="Proteomes" id="UP000289886">
    <property type="component" value="Unassembled WGS sequence"/>
</dbReference>
<dbReference type="GO" id="GO:0001227">
    <property type="term" value="F:DNA-binding transcription repressor activity, RNA polymerase II-specific"/>
    <property type="evidence" value="ECO:0007669"/>
    <property type="project" value="InterPro"/>
</dbReference>
<dbReference type="EMBL" id="SCEB01214498">
    <property type="protein sequence ID" value="RXM35016.1"/>
    <property type="molecule type" value="Genomic_DNA"/>
</dbReference>
<reference evidence="3 4" key="1">
    <citation type="submission" date="2019-01" db="EMBL/GenBank/DDBJ databases">
        <title>Draft Genome and Complete Hox-Cluster Characterization of the Sterlet Sturgeon (Acipenser ruthenus).</title>
        <authorList>
            <person name="Wei Q."/>
        </authorList>
    </citation>
    <scope>NUCLEOTIDE SEQUENCE [LARGE SCALE GENOMIC DNA]</scope>
    <source>
        <strain evidence="3">WHYD16114868_AA</strain>
        <tissue evidence="3">Blood</tissue>
    </source>
</reference>
<dbReference type="InterPro" id="IPR006608">
    <property type="entry name" value="CC2D1A/B_DM14"/>
</dbReference>
<evidence type="ECO:0000259" key="2">
    <source>
        <dbReference type="SMART" id="SM00685"/>
    </source>
</evidence>